<gene>
    <name evidence="1" type="ORF">SVUK_LOCUS10853</name>
</gene>
<dbReference type="AlphaFoldDB" id="A0A3P7KZH0"/>
<dbReference type="Proteomes" id="UP000270094">
    <property type="component" value="Unassembled WGS sequence"/>
</dbReference>
<sequence length="93" mass="10549">MPQSIDALVWINLAKTIFQMVIALEPGMPLQLPLLIIENLMLLPLPLLYALLQNSLSSHLQCQLLTNMRANRERQSQQLFQMLHIGAQGLVVF</sequence>
<evidence type="ECO:0000313" key="2">
    <source>
        <dbReference type="Proteomes" id="UP000270094"/>
    </source>
</evidence>
<evidence type="ECO:0000313" key="1">
    <source>
        <dbReference type="EMBL" id="VDM75855.1"/>
    </source>
</evidence>
<name>A0A3P7KZH0_STRVU</name>
<dbReference type="EMBL" id="UYYB01095936">
    <property type="protein sequence ID" value="VDM75855.1"/>
    <property type="molecule type" value="Genomic_DNA"/>
</dbReference>
<proteinExistence type="predicted"/>
<protein>
    <submittedName>
        <fullName evidence="1">Uncharacterized protein</fullName>
    </submittedName>
</protein>
<keyword evidence="2" id="KW-1185">Reference proteome</keyword>
<organism evidence="1 2">
    <name type="scientific">Strongylus vulgaris</name>
    <name type="common">Blood worm</name>
    <dbReference type="NCBI Taxonomy" id="40348"/>
    <lineage>
        <taxon>Eukaryota</taxon>
        <taxon>Metazoa</taxon>
        <taxon>Ecdysozoa</taxon>
        <taxon>Nematoda</taxon>
        <taxon>Chromadorea</taxon>
        <taxon>Rhabditida</taxon>
        <taxon>Rhabditina</taxon>
        <taxon>Rhabditomorpha</taxon>
        <taxon>Strongyloidea</taxon>
        <taxon>Strongylidae</taxon>
        <taxon>Strongylus</taxon>
    </lineage>
</organism>
<accession>A0A3P7KZH0</accession>
<reference evidence="1 2" key="1">
    <citation type="submission" date="2018-11" db="EMBL/GenBank/DDBJ databases">
        <authorList>
            <consortium name="Pathogen Informatics"/>
        </authorList>
    </citation>
    <scope>NUCLEOTIDE SEQUENCE [LARGE SCALE GENOMIC DNA]</scope>
</reference>